<evidence type="ECO:0000313" key="2">
    <source>
        <dbReference type="EMBL" id="OBR87116.1"/>
    </source>
</evidence>
<dbReference type="AlphaFoldDB" id="A0A1A6AAN1"/>
<dbReference type="KEGG" id="kdj:28966839"/>
<reference evidence="3" key="2">
    <citation type="submission" date="2013-07" db="EMBL/GenBank/DDBJ databases">
        <authorList>
            <consortium name="The Broad Institute Genome Sequencing Platform"/>
            <person name="Cuomo C."/>
            <person name="Litvintseva A."/>
            <person name="Chen Y."/>
            <person name="Heitman J."/>
            <person name="Sun S."/>
            <person name="Springer D."/>
            <person name="Dromer F."/>
            <person name="Young S.K."/>
            <person name="Zeng Q."/>
            <person name="Gargeya S."/>
            <person name="Fitzgerald M."/>
            <person name="Abouelleil A."/>
            <person name="Alvarado L."/>
            <person name="Berlin A.M."/>
            <person name="Chapman S.B."/>
            <person name="Dewar J."/>
            <person name="Goldberg J."/>
            <person name="Griggs A."/>
            <person name="Gujja S."/>
            <person name="Hansen M."/>
            <person name="Howarth C."/>
            <person name="Imamovic A."/>
            <person name="Larimer J."/>
            <person name="McCowan C."/>
            <person name="Murphy C."/>
            <person name="Pearson M."/>
            <person name="Priest M."/>
            <person name="Roberts A."/>
            <person name="Saif S."/>
            <person name="Shea T."/>
            <person name="Sykes S."/>
            <person name="Wortman J."/>
            <person name="Nusbaum C."/>
            <person name="Birren B."/>
        </authorList>
    </citation>
    <scope>NUCLEOTIDE SEQUENCE</scope>
    <source>
        <strain evidence="3">CBS 10117</strain>
    </source>
</reference>
<feature type="compositionally biased region" description="Polar residues" evidence="1">
    <location>
        <begin position="110"/>
        <end position="122"/>
    </location>
</feature>
<dbReference type="EMBL" id="KI894029">
    <property type="protein sequence ID" value="OBR87116.1"/>
    <property type="molecule type" value="Genomic_DNA"/>
</dbReference>
<accession>A0A1A6AAN1</accession>
<gene>
    <name evidence="2" type="ORF">I303_03140</name>
    <name evidence="3" type="ORF">I303_103120</name>
</gene>
<dbReference type="VEuPathDB" id="FungiDB:I303_03140"/>
<evidence type="ECO:0000313" key="4">
    <source>
        <dbReference type="Proteomes" id="UP000078595"/>
    </source>
</evidence>
<keyword evidence="4" id="KW-1185">Reference proteome</keyword>
<dbReference type="GeneID" id="28966839"/>
<proteinExistence type="predicted"/>
<evidence type="ECO:0000313" key="3">
    <source>
        <dbReference type="EMBL" id="WWC60546.1"/>
    </source>
</evidence>
<name>A0A1A6AAN1_9TREE</name>
<organism evidence="2">
    <name type="scientific">Kwoniella dejecticola CBS 10117</name>
    <dbReference type="NCBI Taxonomy" id="1296121"/>
    <lineage>
        <taxon>Eukaryota</taxon>
        <taxon>Fungi</taxon>
        <taxon>Dikarya</taxon>
        <taxon>Basidiomycota</taxon>
        <taxon>Agaricomycotina</taxon>
        <taxon>Tremellomycetes</taxon>
        <taxon>Tremellales</taxon>
        <taxon>Cryptococcaceae</taxon>
        <taxon>Kwoniella</taxon>
    </lineage>
</organism>
<reference evidence="2" key="1">
    <citation type="submission" date="2013-07" db="EMBL/GenBank/DDBJ databases">
        <title>The Genome Sequence of Cryptococcus dejecticola CBS10117.</title>
        <authorList>
            <consortium name="The Broad Institute Genome Sequencing Platform"/>
            <person name="Cuomo C."/>
            <person name="Litvintseva A."/>
            <person name="Chen Y."/>
            <person name="Heitman J."/>
            <person name="Sun S."/>
            <person name="Springer D."/>
            <person name="Dromer F."/>
            <person name="Young S.K."/>
            <person name="Zeng Q."/>
            <person name="Gargeya S."/>
            <person name="Fitzgerald M."/>
            <person name="Abouelleil A."/>
            <person name="Alvarado L."/>
            <person name="Berlin A.M."/>
            <person name="Chapman S.B."/>
            <person name="Dewar J."/>
            <person name="Goldberg J."/>
            <person name="Griggs A."/>
            <person name="Gujja S."/>
            <person name="Hansen M."/>
            <person name="Howarth C."/>
            <person name="Imamovic A."/>
            <person name="Larimer J."/>
            <person name="McCowan C."/>
            <person name="Murphy C."/>
            <person name="Pearson M."/>
            <person name="Priest M."/>
            <person name="Roberts A."/>
            <person name="Saif S."/>
            <person name="Shea T."/>
            <person name="Sykes S."/>
            <person name="Wortman J."/>
            <person name="Nusbaum C."/>
            <person name="Birren B."/>
        </authorList>
    </citation>
    <scope>NUCLEOTIDE SEQUENCE [LARGE SCALE GENOMIC DNA]</scope>
    <source>
        <strain evidence="2">CBS 10117</strain>
    </source>
</reference>
<dbReference type="RefSeq" id="XP_018264958.1">
    <property type="nucleotide sequence ID" value="XM_018406464.1"/>
</dbReference>
<dbReference type="OrthoDB" id="10508012at2759"/>
<sequence length="166" mass="18132">MSIEYNDTYRPYLLKDESHAEVEVEGCSRGLYIRQVNSSSTRIILSSQIGCSGFDDGSTNSSTFDTAVSLSFLAGISALSLPYRPRTMQDSETVADKRQSFKISMDANLLGSSDMPTRTFDPSSHKRKGHNDGLSNDHDEEDVLFGARILALSGRGKRSAGIAVEL</sequence>
<dbReference type="EMBL" id="CP144532">
    <property type="protein sequence ID" value="WWC60546.1"/>
    <property type="molecule type" value="Genomic_DNA"/>
</dbReference>
<reference evidence="3" key="3">
    <citation type="submission" date="2024-02" db="EMBL/GenBank/DDBJ databases">
        <title>Comparative genomics of Cryptococcus and Kwoniella reveals pathogenesis evolution and contrasting modes of karyotype evolution via chromosome fusion or intercentromeric recombination.</title>
        <authorList>
            <person name="Coelho M.A."/>
            <person name="David-Palma M."/>
            <person name="Shea T."/>
            <person name="Bowers K."/>
            <person name="McGinley-Smith S."/>
            <person name="Mohammad A.W."/>
            <person name="Gnirke A."/>
            <person name="Yurkov A.M."/>
            <person name="Nowrousian M."/>
            <person name="Sun S."/>
            <person name="Cuomo C.A."/>
            <person name="Heitman J."/>
        </authorList>
    </citation>
    <scope>NUCLEOTIDE SEQUENCE</scope>
    <source>
        <strain evidence="3">CBS 10117</strain>
    </source>
</reference>
<dbReference type="Proteomes" id="UP000078595">
    <property type="component" value="Chromosome 3"/>
</dbReference>
<evidence type="ECO:0000256" key="1">
    <source>
        <dbReference type="SAM" id="MobiDB-lite"/>
    </source>
</evidence>
<protein>
    <submittedName>
        <fullName evidence="2">Uncharacterized protein</fullName>
    </submittedName>
</protein>
<feature type="region of interest" description="Disordered" evidence="1">
    <location>
        <begin position="109"/>
        <end position="138"/>
    </location>
</feature>